<organism evidence="2 3">
    <name type="scientific">Halanaerobium hydrogeniformans</name>
    <name type="common">Halanaerobium sp. (strain sapolanicus)</name>
    <dbReference type="NCBI Taxonomy" id="656519"/>
    <lineage>
        <taxon>Bacteria</taxon>
        <taxon>Bacillati</taxon>
        <taxon>Bacillota</taxon>
        <taxon>Clostridia</taxon>
        <taxon>Halanaerobiales</taxon>
        <taxon>Halanaerobiaceae</taxon>
        <taxon>Halanaerobium</taxon>
    </lineage>
</organism>
<dbReference type="RefSeq" id="WP_013405553.1">
    <property type="nucleotide sequence ID" value="NC_014654.1"/>
</dbReference>
<dbReference type="OrthoDB" id="9771599at2"/>
<dbReference type="EMBL" id="CP002304">
    <property type="protein sequence ID" value="ADQ14463.1"/>
    <property type="molecule type" value="Genomic_DNA"/>
</dbReference>
<name>E4RMD2_HALHG</name>
<evidence type="ECO:0000313" key="2">
    <source>
        <dbReference type="EMBL" id="ADQ14463.1"/>
    </source>
</evidence>
<dbReference type="eggNOG" id="COG0407">
    <property type="taxonomic scope" value="Bacteria"/>
</dbReference>
<dbReference type="Gene3D" id="3.20.20.210">
    <property type="match status" value="1"/>
</dbReference>
<dbReference type="HOGENOM" id="CLU_054162_0_0_9"/>
<dbReference type="SUPFAM" id="SSF51726">
    <property type="entry name" value="UROD/MetE-like"/>
    <property type="match status" value="1"/>
</dbReference>
<dbReference type="GO" id="GO:0004853">
    <property type="term" value="F:uroporphyrinogen decarboxylase activity"/>
    <property type="evidence" value="ECO:0007669"/>
    <property type="project" value="InterPro"/>
</dbReference>
<keyword evidence="3" id="KW-1185">Reference proteome</keyword>
<feature type="domain" description="Uroporphyrinogen decarboxylase (URO-D)" evidence="1">
    <location>
        <begin position="121"/>
        <end position="376"/>
    </location>
</feature>
<dbReference type="AlphaFoldDB" id="E4RMD2"/>
<dbReference type="Pfam" id="PF01208">
    <property type="entry name" value="URO-D"/>
    <property type="match status" value="1"/>
</dbReference>
<reference evidence="2 3" key="2">
    <citation type="journal article" date="2011" name="J. Bacteriol.">
        <title>Complete Genome Sequence of the Haloalkaliphilic, Hydrogen Producing Halanaerobium hydrogenoformans.</title>
        <authorList>
            <person name="Brown S.D."/>
            <person name="Begemann M.B."/>
            <person name="Mormile M.R."/>
            <person name="Wall J.D."/>
            <person name="Han C.S."/>
            <person name="Goodwin L.A."/>
            <person name="Pitluck S."/>
            <person name="Land M.L."/>
            <person name="Hauser L.J."/>
            <person name="Elias D.A."/>
        </authorList>
    </citation>
    <scope>NUCLEOTIDE SEQUENCE [LARGE SCALE GENOMIC DNA]</scope>
    <source>
        <strain evidence="3">sapolanicus</strain>
    </source>
</reference>
<dbReference type="InterPro" id="IPR052024">
    <property type="entry name" value="Methanogen_methyltrans"/>
</dbReference>
<dbReference type="InterPro" id="IPR000257">
    <property type="entry name" value="Uroporphyrinogen_deCOase"/>
</dbReference>
<dbReference type="Proteomes" id="UP000007434">
    <property type="component" value="Chromosome"/>
</dbReference>
<evidence type="ECO:0000259" key="1">
    <source>
        <dbReference type="Pfam" id="PF01208"/>
    </source>
</evidence>
<dbReference type="KEGG" id="has:Halsa_1020"/>
<sequence length="382" mass="43883">MNEMTSRERVQKTLEHKEPDRIPIDIVPLLETYKNLKEYLGFDIEEELNPGKWTNVEMHPKVMDRLGVDIVHLGPGKPNNWSPTVYPDGSVDDEWGVRRKKVSHGESYYNEIVKSPLADADIDDLDDYQWPDPDDPGRVEGLRTKAKRIHEDTDYAILARFGGNVNEGATAFRGFEQWLVDYMINQKFVEKLLDIVMDIQFKINKNCLREAGEYIDILRLGGEDMGTQNSLLYPPDKLREIWFPRLKEFIKKTKNEFHKYNPNGKIMLHSCGAIYPIIEDLIDCGVDILNPIQPMAKGMDTKKMKEDFGDRLTFHGAIGIQEVLPNYTPSEVEEFVKEKINDLGPGGGYILSPAHNVPEDCKAENIVKMCDTVKKYGRYPLY</sequence>
<reference evidence="2 3" key="1">
    <citation type="submission" date="2010-11" db="EMBL/GenBank/DDBJ databases">
        <title>Complete sequence of Halanaerobium sp. sapolanicus.</title>
        <authorList>
            <consortium name="US DOE Joint Genome Institute"/>
            <person name="Lucas S."/>
            <person name="Copeland A."/>
            <person name="Lapidus A."/>
            <person name="Cheng J.-F."/>
            <person name="Bruce D."/>
            <person name="Goodwin L."/>
            <person name="Pitluck S."/>
            <person name="Davenport K."/>
            <person name="Detter J.C."/>
            <person name="Han C."/>
            <person name="Tapia R."/>
            <person name="Land M."/>
            <person name="Hauser L."/>
            <person name="Jeffries C."/>
            <person name="Kyrpides N."/>
            <person name="Ivanova N."/>
            <person name="Mikhailova N."/>
            <person name="Begemann M.B."/>
            <person name="Mormile M.R."/>
            <person name="Wall J.D."/>
            <person name="Elias D.A."/>
            <person name="Woyke T."/>
        </authorList>
    </citation>
    <scope>NUCLEOTIDE SEQUENCE [LARGE SCALE GENOMIC DNA]</scope>
    <source>
        <strain evidence="3">sapolanicus</strain>
    </source>
</reference>
<dbReference type="PANTHER" id="PTHR47099">
    <property type="entry name" value="METHYLCOBAMIDE:COM METHYLTRANSFERASE MTBA"/>
    <property type="match status" value="1"/>
</dbReference>
<dbReference type="STRING" id="656519.Halsa_1020"/>
<protein>
    <submittedName>
        <fullName evidence="2">Uroporphyrinogen-III decarboxylase-like protein</fullName>
    </submittedName>
</protein>
<dbReference type="InterPro" id="IPR038071">
    <property type="entry name" value="UROD/MetE-like_sf"/>
</dbReference>
<dbReference type="GO" id="GO:0006779">
    <property type="term" value="P:porphyrin-containing compound biosynthetic process"/>
    <property type="evidence" value="ECO:0007669"/>
    <property type="project" value="InterPro"/>
</dbReference>
<accession>E4RMD2</accession>
<gene>
    <name evidence="2" type="ordered locus">Halsa_1020</name>
</gene>
<dbReference type="PANTHER" id="PTHR47099:SF1">
    <property type="entry name" value="METHYLCOBAMIDE:COM METHYLTRANSFERASE MTBA"/>
    <property type="match status" value="1"/>
</dbReference>
<proteinExistence type="predicted"/>
<evidence type="ECO:0000313" key="3">
    <source>
        <dbReference type="Proteomes" id="UP000007434"/>
    </source>
</evidence>